<dbReference type="AlphaFoldDB" id="A0A9P6I0H2"/>
<name>A0A9P6I0H2_9PEZI</name>
<gene>
    <name evidence="2" type="ORF">CkaCkLH20_09019</name>
</gene>
<dbReference type="Proteomes" id="UP000781932">
    <property type="component" value="Unassembled WGS sequence"/>
</dbReference>
<reference evidence="2" key="1">
    <citation type="submission" date="2020-03" db="EMBL/GenBank/DDBJ databases">
        <authorList>
            <person name="He L."/>
        </authorList>
    </citation>
    <scope>NUCLEOTIDE SEQUENCE</scope>
    <source>
        <strain evidence="2">CkLH20</strain>
    </source>
</reference>
<dbReference type="OrthoDB" id="4839220at2759"/>
<comment type="caution">
    <text evidence="2">The sequence shown here is derived from an EMBL/GenBank/DDBJ whole genome shotgun (WGS) entry which is preliminary data.</text>
</comment>
<dbReference type="RefSeq" id="XP_038743021.1">
    <property type="nucleotide sequence ID" value="XM_038891734.1"/>
</dbReference>
<feature type="compositionally biased region" description="Basic and acidic residues" evidence="1">
    <location>
        <begin position="152"/>
        <end position="171"/>
    </location>
</feature>
<evidence type="ECO:0000313" key="2">
    <source>
        <dbReference type="EMBL" id="KAF9873560.1"/>
    </source>
</evidence>
<reference evidence="2" key="2">
    <citation type="submission" date="2020-11" db="EMBL/GenBank/DDBJ databases">
        <title>Whole genome sequencing of Colletotrichum sp.</title>
        <authorList>
            <person name="Li H."/>
        </authorList>
    </citation>
    <scope>NUCLEOTIDE SEQUENCE</scope>
    <source>
        <strain evidence="2">CkLH20</strain>
    </source>
</reference>
<feature type="region of interest" description="Disordered" evidence="1">
    <location>
        <begin position="143"/>
        <end position="171"/>
    </location>
</feature>
<dbReference type="EMBL" id="JAATWM020000031">
    <property type="protein sequence ID" value="KAF9873560.1"/>
    <property type="molecule type" value="Genomic_DNA"/>
</dbReference>
<proteinExistence type="predicted"/>
<sequence>MHFDPDAYDLKCHQMTDEVLIARRAHYVRQIASTSTGAALHTAAGAATAGLTWLMVPYDAARIRHARKKRKILERHAVERGLAVKTKRGDVLIPMALGAAIGAVAFEGAGMCAEMVGADSGSKAVVKGVAHLGLDAGVAAAEHKHAERAKRKSETKGDERRVSLGEKSGKE</sequence>
<protein>
    <submittedName>
        <fullName evidence="2">Uncharacterized protein</fullName>
    </submittedName>
</protein>
<evidence type="ECO:0000256" key="1">
    <source>
        <dbReference type="SAM" id="MobiDB-lite"/>
    </source>
</evidence>
<organism evidence="2 3">
    <name type="scientific">Colletotrichum karsti</name>
    <dbReference type="NCBI Taxonomy" id="1095194"/>
    <lineage>
        <taxon>Eukaryota</taxon>
        <taxon>Fungi</taxon>
        <taxon>Dikarya</taxon>
        <taxon>Ascomycota</taxon>
        <taxon>Pezizomycotina</taxon>
        <taxon>Sordariomycetes</taxon>
        <taxon>Hypocreomycetidae</taxon>
        <taxon>Glomerellales</taxon>
        <taxon>Glomerellaceae</taxon>
        <taxon>Colletotrichum</taxon>
        <taxon>Colletotrichum boninense species complex</taxon>
    </lineage>
</organism>
<evidence type="ECO:0000313" key="3">
    <source>
        <dbReference type="Proteomes" id="UP000781932"/>
    </source>
</evidence>
<accession>A0A9P6I0H2</accession>
<dbReference type="GeneID" id="62164808"/>
<keyword evidence="3" id="KW-1185">Reference proteome</keyword>